<evidence type="ECO:0000256" key="1">
    <source>
        <dbReference type="SAM" id="Coils"/>
    </source>
</evidence>
<proteinExistence type="predicted"/>
<feature type="coiled-coil region" evidence="1">
    <location>
        <begin position="68"/>
        <end position="95"/>
    </location>
</feature>
<protein>
    <submittedName>
        <fullName evidence="2">Uncharacterized protein</fullName>
    </submittedName>
</protein>
<organism evidence="2">
    <name type="scientific">Cacopsylla melanoneura</name>
    <dbReference type="NCBI Taxonomy" id="428564"/>
    <lineage>
        <taxon>Eukaryota</taxon>
        <taxon>Metazoa</taxon>
        <taxon>Ecdysozoa</taxon>
        <taxon>Arthropoda</taxon>
        <taxon>Hexapoda</taxon>
        <taxon>Insecta</taxon>
        <taxon>Pterygota</taxon>
        <taxon>Neoptera</taxon>
        <taxon>Paraneoptera</taxon>
        <taxon>Hemiptera</taxon>
        <taxon>Sternorrhyncha</taxon>
        <taxon>Psylloidea</taxon>
        <taxon>Psyllidae</taxon>
        <taxon>Psyllinae</taxon>
        <taxon>Cacopsylla</taxon>
    </lineage>
</organism>
<accession>A0A8D8SKG7</accession>
<dbReference type="AlphaFoldDB" id="A0A8D8SKG7"/>
<evidence type="ECO:0000313" key="2">
    <source>
        <dbReference type="EMBL" id="CAG6668666.1"/>
    </source>
</evidence>
<sequence length="103" mass="11963">MGTAQSSIASSEVRIIWELPRAVYRLVRHQTVIRLRKTPSQEKFTSKTAQIHLPSLEPLYELEPPPLKEQLTLTLEHQVKENKALEMELVDVNEMMLISRRSQ</sequence>
<reference evidence="2" key="1">
    <citation type="submission" date="2021-05" db="EMBL/GenBank/DDBJ databases">
        <authorList>
            <person name="Alioto T."/>
            <person name="Alioto T."/>
            <person name="Gomez Garrido J."/>
        </authorList>
    </citation>
    <scope>NUCLEOTIDE SEQUENCE</scope>
</reference>
<keyword evidence="1" id="KW-0175">Coiled coil</keyword>
<name>A0A8D8SKG7_9HEMI</name>
<dbReference type="EMBL" id="HBUF01219287">
    <property type="protein sequence ID" value="CAG6668666.1"/>
    <property type="molecule type" value="Transcribed_RNA"/>
</dbReference>